<evidence type="ECO:0000313" key="6">
    <source>
        <dbReference type="Proteomes" id="UP000886520"/>
    </source>
</evidence>
<comment type="similarity">
    <text evidence="1 4">Belongs to the glycosyl hydrolase 1 family.</text>
</comment>
<dbReference type="GO" id="GO:0005975">
    <property type="term" value="P:carbohydrate metabolic process"/>
    <property type="evidence" value="ECO:0007669"/>
    <property type="project" value="InterPro"/>
</dbReference>
<keyword evidence="6" id="KW-1185">Reference proteome</keyword>
<sequence length="221" mass="24879">MMIEWNGGRRSAAPRLPVGNGSLVTIPWNILDGSTGDGTCDYYHRFKSDIQLMVDLSIDAYRMSISWSRLCPDGTGAINQAGVAFYNSVINELIYRGIEPYVTLYHWDMPLHLENDPQLKGWRTKGIITHFVYFAETCFKLFGDRVKNWVTFNEVAMFAVNGYGYGIHAPGRCSALSGTKKNVYTGDSSTEPYFVAHMALLSHTAVVRFTGRNFNLNKRVV</sequence>
<dbReference type="Gene3D" id="3.20.20.80">
    <property type="entry name" value="Glycosidases"/>
    <property type="match status" value="1"/>
</dbReference>
<reference evidence="5" key="1">
    <citation type="submission" date="2021-01" db="EMBL/GenBank/DDBJ databases">
        <title>Adiantum capillus-veneris genome.</title>
        <authorList>
            <person name="Fang Y."/>
            <person name="Liao Q."/>
        </authorList>
    </citation>
    <scope>NUCLEOTIDE SEQUENCE</scope>
    <source>
        <strain evidence="5">H3</strain>
        <tissue evidence="5">Leaf</tissue>
    </source>
</reference>
<keyword evidence="3" id="KW-0326">Glycosidase</keyword>
<dbReference type="Pfam" id="PF00232">
    <property type="entry name" value="Glyco_hydro_1"/>
    <property type="match status" value="1"/>
</dbReference>
<dbReference type="InterPro" id="IPR001360">
    <property type="entry name" value="Glyco_hydro_1"/>
</dbReference>
<proteinExistence type="inferred from homology"/>
<accession>A0A9D4U8E2</accession>
<dbReference type="OrthoDB" id="65569at2759"/>
<dbReference type="InterPro" id="IPR017853">
    <property type="entry name" value="GH"/>
</dbReference>
<dbReference type="GO" id="GO:0008422">
    <property type="term" value="F:beta-glucosidase activity"/>
    <property type="evidence" value="ECO:0007669"/>
    <property type="project" value="TreeGrafter"/>
</dbReference>
<dbReference type="PANTHER" id="PTHR10353">
    <property type="entry name" value="GLYCOSYL HYDROLASE"/>
    <property type="match status" value="1"/>
</dbReference>
<gene>
    <name evidence="5" type="ORF">GOP47_0021562</name>
</gene>
<dbReference type="EMBL" id="JABFUD020000021">
    <property type="protein sequence ID" value="KAI5063015.1"/>
    <property type="molecule type" value="Genomic_DNA"/>
</dbReference>
<dbReference type="SUPFAM" id="SSF51445">
    <property type="entry name" value="(Trans)glycosidases"/>
    <property type="match status" value="1"/>
</dbReference>
<evidence type="ECO:0000256" key="2">
    <source>
        <dbReference type="ARBA" id="ARBA00022801"/>
    </source>
</evidence>
<comment type="caution">
    <text evidence="5">The sequence shown here is derived from an EMBL/GenBank/DDBJ whole genome shotgun (WGS) entry which is preliminary data.</text>
</comment>
<evidence type="ECO:0000256" key="1">
    <source>
        <dbReference type="ARBA" id="ARBA00010838"/>
    </source>
</evidence>
<evidence type="ECO:0000256" key="3">
    <source>
        <dbReference type="ARBA" id="ARBA00023295"/>
    </source>
</evidence>
<dbReference type="AlphaFoldDB" id="A0A9D4U8E2"/>
<name>A0A9D4U8E2_ADICA</name>
<evidence type="ECO:0000313" key="5">
    <source>
        <dbReference type="EMBL" id="KAI5063015.1"/>
    </source>
</evidence>
<protein>
    <submittedName>
        <fullName evidence="5">Uncharacterized protein</fullName>
    </submittedName>
</protein>
<keyword evidence="2" id="KW-0378">Hydrolase</keyword>
<organism evidence="5 6">
    <name type="scientific">Adiantum capillus-veneris</name>
    <name type="common">Maidenhair fern</name>
    <dbReference type="NCBI Taxonomy" id="13818"/>
    <lineage>
        <taxon>Eukaryota</taxon>
        <taxon>Viridiplantae</taxon>
        <taxon>Streptophyta</taxon>
        <taxon>Embryophyta</taxon>
        <taxon>Tracheophyta</taxon>
        <taxon>Polypodiopsida</taxon>
        <taxon>Polypodiidae</taxon>
        <taxon>Polypodiales</taxon>
        <taxon>Pteridineae</taxon>
        <taxon>Pteridaceae</taxon>
        <taxon>Vittarioideae</taxon>
        <taxon>Adiantum</taxon>
    </lineage>
</organism>
<evidence type="ECO:0000256" key="4">
    <source>
        <dbReference type="RuleBase" id="RU003690"/>
    </source>
</evidence>
<dbReference type="PANTHER" id="PTHR10353:SF36">
    <property type="entry name" value="LP05116P"/>
    <property type="match status" value="1"/>
</dbReference>
<dbReference type="Proteomes" id="UP000886520">
    <property type="component" value="Chromosome 21"/>
</dbReference>